<feature type="compositionally biased region" description="Basic and acidic residues" evidence="1">
    <location>
        <begin position="85"/>
        <end position="98"/>
    </location>
</feature>
<dbReference type="EMBL" id="KN847320">
    <property type="protein sequence ID" value="KIW54524.1"/>
    <property type="molecule type" value="Genomic_DNA"/>
</dbReference>
<evidence type="ECO:0000256" key="1">
    <source>
        <dbReference type="SAM" id="MobiDB-lite"/>
    </source>
</evidence>
<keyword evidence="3" id="KW-1185">Reference proteome</keyword>
<protein>
    <recommendedName>
        <fullName evidence="4">LEA domain protein</fullName>
    </recommendedName>
</protein>
<sequence>MSFLYSTTPALRAAVRSSALRQSPRLFSTTLVQQKSPVDAAKEGLKKVDRAVSDAAVAGIDKGVEIKDKAASVAGMETNKAEGKAAEVAGEAKGKAHELTGQAKGKAEEVKGKMSS</sequence>
<dbReference type="Proteomes" id="UP000054342">
    <property type="component" value="Unassembled WGS sequence"/>
</dbReference>
<dbReference type="RefSeq" id="XP_013315108.1">
    <property type="nucleotide sequence ID" value="XM_013459654.1"/>
</dbReference>
<name>A0A0D2F3T0_9EURO</name>
<dbReference type="STRING" id="348802.A0A0D2F3T0"/>
<feature type="region of interest" description="Disordered" evidence="1">
    <location>
        <begin position="85"/>
        <end position="116"/>
    </location>
</feature>
<reference evidence="2 3" key="1">
    <citation type="submission" date="2015-01" db="EMBL/GenBank/DDBJ databases">
        <title>The Genome Sequence of Exophiala xenobiotica CBS118157.</title>
        <authorList>
            <consortium name="The Broad Institute Genomics Platform"/>
            <person name="Cuomo C."/>
            <person name="de Hoog S."/>
            <person name="Gorbushina A."/>
            <person name="Stielow B."/>
            <person name="Teixiera M."/>
            <person name="Abouelleil A."/>
            <person name="Chapman S.B."/>
            <person name="Priest M."/>
            <person name="Young S.K."/>
            <person name="Wortman J."/>
            <person name="Nusbaum C."/>
            <person name="Birren B."/>
        </authorList>
    </citation>
    <scope>NUCLEOTIDE SEQUENCE [LARGE SCALE GENOMIC DNA]</scope>
    <source>
        <strain evidence="2 3">CBS 118157</strain>
    </source>
</reference>
<dbReference type="AlphaFoldDB" id="A0A0D2F3T0"/>
<dbReference type="OrthoDB" id="17458at2759"/>
<accession>A0A0D2F3T0</accession>
<feature type="compositionally biased region" description="Basic and acidic residues" evidence="1">
    <location>
        <begin position="105"/>
        <end position="116"/>
    </location>
</feature>
<evidence type="ECO:0000313" key="2">
    <source>
        <dbReference type="EMBL" id="KIW54524.1"/>
    </source>
</evidence>
<organism evidence="2 3">
    <name type="scientific">Exophiala xenobiotica</name>
    <dbReference type="NCBI Taxonomy" id="348802"/>
    <lineage>
        <taxon>Eukaryota</taxon>
        <taxon>Fungi</taxon>
        <taxon>Dikarya</taxon>
        <taxon>Ascomycota</taxon>
        <taxon>Pezizomycotina</taxon>
        <taxon>Eurotiomycetes</taxon>
        <taxon>Chaetothyriomycetidae</taxon>
        <taxon>Chaetothyriales</taxon>
        <taxon>Herpotrichiellaceae</taxon>
        <taxon>Exophiala</taxon>
    </lineage>
</organism>
<evidence type="ECO:0000313" key="3">
    <source>
        <dbReference type="Proteomes" id="UP000054342"/>
    </source>
</evidence>
<proteinExistence type="predicted"/>
<evidence type="ECO:0008006" key="4">
    <source>
        <dbReference type="Google" id="ProtNLM"/>
    </source>
</evidence>
<dbReference type="GeneID" id="25328786"/>
<dbReference type="HOGENOM" id="CLU_128874_1_0_1"/>
<gene>
    <name evidence="2" type="ORF">PV05_06878</name>
</gene>